<dbReference type="AlphaFoldDB" id="A0A2V2FPH2"/>
<feature type="transmembrane region" description="Helical" evidence="9">
    <location>
        <begin position="72"/>
        <end position="91"/>
    </location>
</feature>
<dbReference type="PANTHER" id="PTHR33989">
    <property type="match status" value="1"/>
</dbReference>
<accession>A0A2V2FPH2</accession>
<dbReference type="Proteomes" id="UP000247612">
    <property type="component" value="Unassembled WGS sequence"/>
</dbReference>
<dbReference type="GeneID" id="94440526"/>
<feature type="transmembrane region" description="Helical" evidence="9">
    <location>
        <begin position="103"/>
        <end position="124"/>
    </location>
</feature>
<organism evidence="12 13">
    <name type="scientific">Dielma fastidiosa</name>
    <dbReference type="NCBI Taxonomy" id="1034346"/>
    <lineage>
        <taxon>Bacteria</taxon>
        <taxon>Bacillati</taxon>
        <taxon>Bacillota</taxon>
        <taxon>Erysipelotrichia</taxon>
        <taxon>Erysipelotrichales</taxon>
        <taxon>Erysipelotrichaceae</taxon>
        <taxon>Dielma</taxon>
    </lineage>
</organism>
<keyword evidence="5 9" id="KW-0812">Transmembrane</keyword>
<feature type="domain" description="PTS EIIC type-3" evidence="10">
    <location>
        <begin position="8"/>
        <end position="395"/>
    </location>
</feature>
<dbReference type="InterPro" id="IPR051088">
    <property type="entry name" value="PTS_Sugar-EIIC/EIIB"/>
</dbReference>
<dbReference type="InterPro" id="IPR004501">
    <property type="entry name" value="PTS_EIIC_3"/>
</dbReference>
<evidence type="ECO:0000313" key="13">
    <source>
        <dbReference type="Proteomes" id="UP000247612"/>
    </source>
</evidence>
<feature type="transmembrane region" description="Helical" evidence="9">
    <location>
        <begin position="327"/>
        <end position="347"/>
    </location>
</feature>
<evidence type="ECO:0000256" key="2">
    <source>
        <dbReference type="ARBA" id="ARBA00022448"/>
    </source>
</evidence>
<dbReference type="InterPro" id="IPR004796">
    <property type="entry name" value="PTS_IIC_cello"/>
</dbReference>
<evidence type="ECO:0000256" key="8">
    <source>
        <dbReference type="PIRNR" id="PIRNR006351"/>
    </source>
</evidence>
<keyword evidence="13" id="KW-1185">Reference proteome</keyword>
<feature type="transmembrane region" description="Helical" evidence="9">
    <location>
        <begin position="267"/>
        <end position="286"/>
    </location>
</feature>
<keyword evidence="6 9" id="KW-1133">Transmembrane helix</keyword>
<dbReference type="InterPro" id="IPR003352">
    <property type="entry name" value="PTS_EIIC"/>
</dbReference>
<evidence type="ECO:0000313" key="12">
    <source>
        <dbReference type="EMBL" id="PXX75843.1"/>
    </source>
</evidence>
<evidence type="ECO:0000256" key="6">
    <source>
        <dbReference type="ARBA" id="ARBA00022989"/>
    </source>
</evidence>
<dbReference type="GO" id="GO:0005886">
    <property type="term" value="C:plasma membrane"/>
    <property type="evidence" value="ECO:0007669"/>
    <property type="project" value="UniProtKB-SubCell"/>
</dbReference>
<reference evidence="11" key="2">
    <citation type="submission" date="2022-03" db="EMBL/GenBank/DDBJ databases">
        <title>First case of bacteraemia caused by Dielma fastidiosa in a patient hospitalised with diverticulitis.</title>
        <authorList>
            <person name="Forman-Ankjaer B."/>
            <person name="Hvid-Jensen F."/>
            <person name="Kobel C.M."/>
            <person name="Greve T."/>
        </authorList>
    </citation>
    <scope>NUCLEOTIDE SEQUENCE</scope>
    <source>
        <strain evidence="11">AUH_DF_2021</strain>
    </source>
</reference>
<feature type="transmembrane region" description="Helical" evidence="9">
    <location>
        <begin position="168"/>
        <end position="192"/>
    </location>
</feature>
<dbReference type="PANTHER" id="PTHR33989:SF4">
    <property type="entry name" value="PTS SYSTEM N,N'-DIACETYLCHITOBIOSE-SPECIFIC EIIC COMPONENT"/>
    <property type="match status" value="1"/>
</dbReference>
<keyword evidence="2 8" id="KW-0813">Transport</keyword>
<comment type="caution">
    <text evidence="12">The sequence shown here is derived from an EMBL/GenBank/DDBJ whole genome shotgun (WGS) entry which is preliminary data.</text>
</comment>
<evidence type="ECO:0000256" key="1">
    <source>
        <dbReference type="ARBA" id="ARBA00004651"/>
    </source>
</evidence>
<evidence type="ECO:0000256" key="4">
    <source>
        <dbReference type="ARBA" id="ARBA00022597"/>
    </source>
</evidence>
<evidence type="ECO:0000256" key="7">
    <source>
        <dbReference type="ARBA" id="ARBA00023136"/>
    </source>
</evidence>
<evidence type="ECO:0000256" key="5">
    <source>
        <dbReference type="ARBA" id="ARBA00022692"/>
    </source>
</evidence>
<name>A0A2V2FPH2_9FIRM</name>
<comment type="function">
    <text evidence="8">The phosphoenolpyruvate-dependent sugar phosphotransferase system (PTS), a major carbohydrate active -transport system, catalyzes the phosphorylation of incoming sugar substrates concomitant with their translocation across the cell membrane.</text>
</comment>
<feature type="transmembrane region" description="Helical" evidence="9">
    <location>
        <begin position="32"/>
        <end position="52"/>
    </location>
</feature>
<feature type="transmembrane region" description="Helical" evidence="9">
    <location>
        <begin position="377"/>
        <end position="396"/>
    </location>
</feature>
<feature type="transmembrane region" description="Helical" evidence="9">
    <location>
        <begin position="233"/>
        <end position="255"/>
    </location>
</feature>
<feature type="transmembrane region" description="Helical" evidence="9">
    <location>
        <begin position="204"/>
        <end position="226"/>
    </location>
</feature>
<dbReference type="OrthoDB" id="1550290at2"/>
<keyword evidence="4 8" id="KW-0762">Sugar transport</keyword>
<dbReference type="NCBIfam" id="TIGR00410">
    <property type="entry name" value="lacE"/>
    <property type="match status" value="1"/>
</dbReference>
<dbReference type="GO" id="GO:1902815">
    <property type="term" value="P:N,N'-diacetylchitobiose import"/>
    <property type="evidence" value="ECO:0007669"/>
    <property type="project" value="TreeGrafter"/>
</dbReference>
<dbReference type="Pfam" id="PF02378">
    <property type="entry name" value="PTS_EIIC"/>
    <property type="match status" value="1"/>
</dbReference>
<dbReference type="Proteomes" id="UP001276902">
    <property type="component" value="Unassembled WGS sequence"/>
</dbReference>
<evidence type="ECO:0000256" key="9">
    <source>
        <dbReference type="SAM" id="Phobius"/>
    </source>
</evidence>
<comment type="subcellular location">
    <subcellularLocation>
        <location evidence="1">Cell membrane</location>
        <topology evidence="1">Multi-pass membrane protein</topology>
    </subcellularLocation>
</comment>
<dbReference type="GO" id="GO:0009401">
    <property type="term" value="P:phosphoenolpyruvate-dependent sugar phosphotransferase system"/>
    <property type="evidence" value="ECO:0007669"/>
    <property type="project" value="InterPro"/>
</dbReference>
<dbReference type="GO" id="GO:0008982">
    <property type="term" value="F:protein-N(PI)-phosphohistidine-sugar phosphotransferase activity"/>
    <property type="evidence" value="ECO:0007669"/>
    <property type="project" value="UniProtKB-UniRule"/>
</dbReference>
<evidence type="ECO:0000256" key="3">
    <source>
        <dbReference type="ARBA" id="ARBA00022475"/>
    </source>
</evidence>
<keyword evidence="3 8" id="KW-1003">Cell membrane</keyword>
<keyword evidence="7 8" id="KW-0472">Membrane</keyword>
<proteinExistence type="predicted"/>
<protein>
    <recommendedName>
        <fullName evidence="8">Permease IIC component</fullName>
    </recommendedName>
</protein>
<sequence>MKKFMDFMEMKVAPIFAKLGANPYIVGVKDGMVATVPFTIFGSLFIIIQQFPNDAWLKFIEPYKAMLGVPNTMTMGIIALYVAFSVGYNLAKEFKQDRLMGGILSFIGFMMLQIDSEFAMSTTYFGSKGIFTAIVVAIFAVKILELFVRKNWIIRFPEGVPEAVSKSFSALIPGAVALTILWTLSCVFGLNIPELVTQLFSPLVFALNTLPGILVYMVVSQLLWCVGIHGQSILNAVGVPIFTTFITANSEAYLAGNPIPYITATGFIPWFVSLGGAGATLGLVLLMTRSKEKSFSTLGKLALPAGIFNINEPVTFGFPIVMNPVMMIPFVLVDVVLVIGTYFLMFFNIIGRPVALVPWIMPPVIGAYLSTGGNIPAAVWAFCGLLISIAIYYPFFKIAEKMRMKEVEEAQKNLNQQ</sequence>
<feature type="transmembrane region" description="Helical" evidence="9">
    <location>
        <begin position="130"/>
        <end position="148"/>
    </location>
</feature>
<evidence type="ECO:0000313" key="11">
    <source>
        <dbReference type="EMBL" id="MDY5169830.1"/>
    </source>
</evidence>
<dbReference type="STRING" id="1034346.GCA_000313565_01031"/>
<reference evidence="12 13" key="1">
    <citation type="submission" date="2018-05" db="EMBL/GenBank/DDBJ databases">
        <title>Genomic Encyclopedia of Type Strains, Phase IV (KMG-IV): sequencing the most valuable type-strain genomes for metagenomic binning, comparative biology and taxonomic classification.</title>
        <authorList>
            <person name="Goeker M."/>
        </authorList>
    </citation>
    <scope>NUCLEOTIDE SEQUENCE [LARGE SCALE GENOMIC DNA]</scope>
    <source>
        <strain evidence="12 13">JC118</strain>
    </source>
</reference>
<feature type="transmembrane region" description="Helical" evidence="9">
    <location>
        <begin position="298"/>
        <end position="321"/>
    </location>
</feature>
<dbReference type="EMBL" id="JALDAW010000023">
    <property type="protein sequence ID" value="MDY5169830.1"/>
    <property type="molecule type" value="Genomic_DNA"/>
</dbReference>
<feature type="transmembrane region" description="Helical" evidence="9">
    <location>
        <begin position="354"/>
        <end position="371"/>
    </location>
</feature>
<dbReference type="RefSeq" id="WP_022937345.1">
    <property type="nucleotide sequence ID" value="NZ_BAABZA010000001.1"/>
</dbReference>
<gene>
    <name evidence="12" type="ORF">DES51_11727</name>
    <name evidence="11" type="ORF">MQE39_17060</name>
</gene>
<dbReference type="PIRSF" id="PIRSF006351">
    <property type="entry name" value="PTS_EIIC-Cellobiose"/>
    <property type="match status" value="1"/>
</dbReference>
<dbReference type="PROSITE" id="PS51105">
    <property type="entry name" value="PTS_EIIC_TYPE_3"/>
    <property type="match status" value="1"/>
</dbReference>
<dbReference type="EMBL" id="QJKH01000017">
    <property type="protein sequence ID" value="PXX75843.1"/>
    <property type="molecule type" value="Genomic_DNA"/>
</dbReference>
<evidence type="ECO:0000259" key="10">
    <source>
        <dbReference type="PROSITE" id="PS51105"/>
    </source>
</evidence>